<dbReference type="FunFam" id="3.90.640.10:FF:000003">
    <property type="entry name" value="Molecular chaperone DnaK"/>
    <property type="match status" value="1"/>
</dbReference>
<proteinExistence type="inferred from homology"/>
<dbReference type="Pfam" id="PF00012">
    <property type="entry name" value="HSP70"/>
    <property type="match status" value="1"/>
</dbReference>
<dbReference type="CDD" id="cd24029">
    <property type="entry name" value="ASKHA_NBD_HSP70_DnaK_HscA_HscC"/>
    <property type="match status" value="1"/>
</dbReference>
<dbReference type="Gene3D" id="2.60.34.10">
    <property type="entry name" value="Substrate Binding Domain Of DNAk, Chain A, domain 1"/>
    <property type="match status" value="1"/>
</dbReference>
<dbReference type="EMBL" id="AP011529">
    <property type="protein sequence ID" value="BAI80663.1"/>
    <property type="molecule type" value="Genomic_DNA"/>
</dbReference>
<dbReference type="GO" id="GO:0005524">
    <property type="term" value="F:ATP binding"/>
    <property type="evidence" value="ECO:0007669"/>
    <property type="project" value="UniProtKB-KW"/>
</dbReference>
<dbReference type="KEGG" id="ddf:DEFDS_1195"/>
<dbReference type="HOGENOM" id="CLU_005965_2_4_0"/>
<dbReference type="STRING" id="639282.DEFDS_1195"/>
<dbReference type="InterPro" id="IPR018181">
    <property type="entry name" value="Heat_shock_70_CS"/>
</dbReference>
<keyword evidence="3 5" id="KW-0067">ATP-binding</keyword>
<dbReference type="InterPro" id="IPR043129">
    <property type="entry name" value="ATPase_NBD"/>
</dbReference>
<evidence type="ECO:0000313" key="6">
    <source>
        <dbReference type="EMBL" id="BAI80663.1"/>
    </source>
</evidence>
<dbReference type="Proteomes" id="UP000001520">
    <property type="component" value="Chromosome"/>
</dbReference>
<dbReference type="PROSITE" id="PS00329">
    <property type="entry name" value="HSP70_2"/>
    <property type="match status" value="1"/>
</dbReference>
<name>D3PDJ0_DEFDS</name>
<evidence type="ECO:0000313" key="7">
    <source>
        <dbReference type="Proteomes" id="UP000001520"/>
    </source>
</evidence>
<dbReference type="Gene3D" id="3.30.420.40">
    <property type="match status" value="2"/>
</dbReference>
<dbReference type="PANTHER" id="PTHR19375">
    <property type="entry name" value="HEAT SHOCK PROTEIN 70KDA"/>
    <property type="match status" value="1"/>
</dbReference>
<protein>
    <submittedName>
        <fullName evidence="6">Molecular chaperone DnaK</fullName>
    </submittedName>
</protein>
<dbReference type="eggNOG" id="COG0443">
    <property type="taxonomic scope" value="Bacteria"/>
</dbReference>
<sequence>MGSYTVGIDFGTTNSLIAIYRDKEQVEVINTDSGDKFLPSVVYFKNEKEVIVGNNAKAVEVIEPEFTISNVKRFLGSDKTYKIYDMEFLPEDIAYFIFKKLKTVFDEFAGSNNKVNAVVTVPAYFDHLQRESVRVAAEKAGFNVLLLVNEPTAAFIYYDNIYNLDKGNYFVFDLGGGTLDISLVESDEHFCKVLSSVGSTDIGGIDFDICLADYFVKQFLDKYDINLKEDKVAYQQLILQSERAKKELSNLKEINVVIPYITQTKNGVLHFKELITREQFKSISKNILKKIEQILNKFKEENEEYLKEVYNVLLVGGGSRLFLMEDFLNNHLKKAVRKNLNPEEAVVKGAALIAAMLSGKLEKKEFYDVTTHNLGVEDDEGNFEIIIKKNEIYPIKTSKVFTNSIDNIEEIVVHVLQDMAITTLNESISIKDNPDNFVSLGQFSMEIDKNLKAGDANLEIIFNIDSNGIISIKAKDLNRNIEKDFILKKTINNPNLETIDVL</sequence>
<dbReference type="RefSeq" id="WP_013007910.1">
    <property type="nucleotide sequence ID" value="NC_013939.1"/>
</dbReference>
<evidence type="ECO:0000256" key="2">
    <source>
        <dbReference type="ARBA" id="ARBA00022741"/>
    </source>
</evidence>
<organism evidence="6 7">
    <name type="scientific">Deferribacter desulfuricans (strain DSM 14783 / JCM 11476 / NBRC 101012 / SSM1)</name>
    <dbReference type="NCBI Taxonomy" id="639282"/>
    <lineage>
        <taxon>Bacteria</taxon>
        <taxon>Pseudomonadati</taxon>
        <taxon>Deferribacterota</taxon>
        <taxon>Deferribacteres</taxon>
        <taxon>Deferribacterales</taxon>
        <taxon>Deferribacteraceae</taxon>
        <taxon>Deferribacter</taxon>
    </lineage>
</organism>
<evidence type="ECO:0000256" key="1">
    <source>
        <dbReference type="ARBA" id="ARBA00007381"/>
    </source>
</evidence>
<dbReference type="InterPro" id="IPR029047">
    <property type="entry name" value="HSP70_peptide-bd_sf"/>
</dbReference>
<reference evidence="6 7" key="1">
    <citation type="journal article" date="2010" name="DNA Res.">
        <title>Bacterial lifestyle in a deep-sea hydrothermal vent chimney revealed by the genome sequence of the thermophilic bacterium Deferribacter desulfuricans SSM1.</title>
        <authorList>
            <person name="Takaki Y."/>
            <person name="Shimamura S."/>
            <person name="Nakagawa S."/>
            <person name="Fukuhara Y."/>
            <person name="Horikawa H."/>
            <person name="Ankai A."/>
            <person name="Harada T."/>
            <person name="Hosoyama A."/>
            <person name="Oguchi A."/>
            <person name="Fukui S."/>
            <person name="Fujita N."/>
            <person name="Takami H."/>
            <person name="Takai K."/>
        </authorList>
    </citation>
    <scope>NUCLEOTIDE SEQUENCE [LARGE SCALE GENOMIC DNA]</scope>
    <source>
        <strain evidence="7">DSM 14783 / JCM 11476 / NBRC 101012 / SSM1</strain>
    </source>
</reference>
<dbReference type="AlphaFoldDB" id="D3PDJ0"/>
<dbReference type="SUPFAM" id="SSF53067">
    <property type="entry name" value="Actin-like ATPase domain"/>
    <property type="match status" value="2"/>
</dbReference>
<dbReference type="Gene3D" id="3.90.640.10">
    <property type="entry name" value="Actin, Chain A, domain 4"/>
    <property type="match status" value="1"/>
</dbReference>
<dbReference type="GO" id="GO:0140662">
    <property type="term" value="F:ATP-dependent protein folding chaperone"/>
    <property type="evidence" value="ECO:0007669"/>
    <property type="project" value="InterPro"/>
</dbReference>
<dbReference type="PRINTS" id="PR00301">
    <property type="entry name" value="HEATSHOCK70"/>
</dbReference>
<dbReference type="OrthoDB" id="9766019at2"/>
<evidence type="ECO:0000256" key="3">
    <source>
        <dbReference type="ARBA" id="ARBA00022840"/>
    </source>
</evidence>
<comment type="similarity">
    <text evidence="1 5">Belongs to the heat shock protein 70 family.</text>
</comment>
<keyword evidence="2 5" id="KW-0547">Nucleotide-binding</keyword>
<evidence type="ECO:0000256" key="4">
    <source>
        <dbReference type="ARBA" id="ARBA00023186"/>
    </source>
</evidence>
<dbReference type="SUPFAM" id="SSF100920">
    <property type="entry name" value="Heat shock protein 70kD (HSP70), peptide-binding domain"/>
    <property type="match status" value="1"/>
</dbReference>
<dbReference type="InterPro" id="IPR013126">
    <property type="entry name" value="Hsp_70_fam"/>
</dbReference>
<keyword evidence="7" id="KW-1185">Reference proteome</keyword>
<keyword evidence="4" id="KW-0143">Chaperone</keyword>
<evidence type="ECO:0000256" key="5">
    <source>
        <dbReference type="RuleBase" id="RU003322"/>
    </source>
</evidence>
<accession>D3PDJ0</accession>
<dbReference type="FunFam" id="3.30.420.40:FF:000545">
    <property type="entry name" value="Endoplasmic reticulum chaperone BiP"/>
    <property type="match status" value="1"/>
</dbReference>
<gene>
    <name evidence="6" type="ordered locus">DEFDS_1195</name>
</gene>